<evidence type="ECO:0000313" key="1">
    <source>
        <dbReference type="Proteomes" id="UP000095283"/>
    </source>
</evidence>
<dbReference type="GO" id="GO:0006446">
    <property type="term" value="P:regulation of translational initiation"/>
    <property type="evidence" value="ECO:0007669"/>
    <property type="project" value="TreeGrafter"/>
</dbReference>
<dbReference type="PANTHER" id="PTHR23254">
    <property type="entry name" value="EIF4G DOMAIN PROTEIN"/>
    <property type="match status" value="1"/>
</dbReference>
<name>A0A1I7XDD4_HETBA</name>
<protein>
    <submittedName>
        <fullName evidence="2">Polyadenylate-binding protein-interacting protein 1</fullName>
    </submittedName>
</protein>
<dbReference type="InterPro" id="IPR016024">
    <property type="entry name" value="ARM-type_fold"/>
</dbReference>
<dbReference type="InterPro" id="IPR051367">
    <property type="entry name" value="mRNA_TranslReg/HistoneTransl"/>
</dbReference>
<organism evidence="1 2">
    <name type="scientific">Heterorhabditis bacteriophora</name>
    <name type="common">Entomopathogenic nematode worm</name>
    <dbReference type="NCBI Taxonomy" id="37862"/>
    <lineage>
        <taxon>Eukaryota</taxon>
        <taxon>Metazoa</taxon>
        <taxon>Ecdysozoa</taxon>
        <taxon>Nematoda</taxon>
        <taxon>Chromadorea</taxon>
        <taxon>Rhabditida</taxon>
        <taxon>Rhabditina</taxon>
        <taxon>Rhabditomorpha</taxon>
        <taxon>Strongyloidea</taxon>
        <taxon>Heterorhabditidae</taxon>
        <taxon>Heterorhabditis</taxon>
    </lineage>
</organism>
<dbReference type="SUPFAM" id="SSF48371">
    <property type="entry name" value="ARM repeat"/>
    <property type="match status" value="1"/>
</dbReference>
<dbReference type="Proteomes" id="UP000095283">
    <property type="component" value="Unplaced"/>
</dbReference>
<dbReference type="GO" id="GO:0008494">
    <property type="term" value="F:translation activator activity"/>
    <property type="evidence" value="ECO:0007669"/>
    <property type="project" value="TreeGrafter"/>
</dbReference>
<proteinExistence type="predicted"/>
<dbReference type="AlphaFoldDB" id="A0A1I7XDD4"/>
<dbReference type="PANTHER" id="PTHR23254:SF15">
    <property type="entry name" value="POLYADENYLATE-BINDING PROTEIN-INTERACTING PROTEIN 1"/>
    <property type="match status" value="1"/>
</dbReference>
<sequence>MGDNWHYRPLRHNSYQDATPENSSWDYNGYQPQSQVSGLSNQFHQQGYCHGTEYGMSQSGTPYGGTRPSYGQNRSYHFNPNAPSFTPRSYHQTQEAHYPPSYASAPMYGVDSYNDGYQNYPSQPVMTSFYSDNEAELAAYEAMYNQVGGKMPQQYVPSSELHQQMIYSDNVTLLQEVQVGLEQLLADSDEFDSWAGAIRERLTDRNMKDEGRLIAMHIVFEMAVAVSPTGIASDSPQSLFARLLTQLSAEVPNLLRSSILPTMQKFHEERTTLVPERRCNLMIFFGEVYDKLETVSDAGNHIEKIGEAVLEQIDEILKPQLNEFSMKNVIHVVKLCGSHLDASTSSYPRVSELLTKLGAFARGHPQLSESIKSQITALIELRLNGWGGRAQASSSSSVPVGTLIGADGAALELSEEEWTFLENHFGVLDGEPNEQDVSIDDQEVMADFGQFVKEENEKKEAEKTTAMLEKLKVCEQDDNDTKALLGVTKVGSTKGHYYSVNLGKNYDQRGFFEPGLSLSALFPPPVREESGAILDASEAFGT</sequence>
<dbReference type="Gene3D" id="1.25.40.180">
    <property type="match status" value="1"/>
</dbReference>
<dbReference type="WBParaSite" id="Hba_15549">
    <property type="protein sequence ID" value="Hba_15549"/>
    <property type="gene ID" value="Hba_15549"/>
</dbReference>
<keyword evidence="1" id="KW-1185">Reference proteome</keyword>
<reference evidence="2" key="1">
    <citation type="submission" date="2016-11" db="UniProtKB">
        <authorList>
            <consortium name="WormBaseParasite"/>
        </authorList>
    </citation>
    <scope>IDENTIFICATION</scope>
</reference>
<accession>A0A1I7XDD4</accession>
<evidence type="ECO:0000313" key="2">
    <source>
        <dbReference type="WBParaSite" id="Hba_15549"/>
    </source>
</evidence>